<evidence type="ECO:0000256" key="1">
    <source>
        <dbReference type="ARBA" id="ARBA00022679"/>
    </source>
</evidence>
<protein>
    <submittedName>
        <fullName evidence="9">Serine/threonine-protein kinase</fullName>
    </submittedName>
</protein>
<feature type="binding site" evidence="6">
    <location>
        <position position="82"/>
    </location>
    <ligand>
        <name>ATP</name>
        <dbReference type="ChEBI" id="CHEBI:30616"/>
    </ligand>
</feature>
<sequence>MPDESDTSKQPRPLTGEHAAALLDLGFGTMTPEPGTPDQECEDKPGDLIGRYRLVEPLGEGGFGYVWSAEQIEPIHRAIALKLIRRGMDSREIVARFAAESQALALMDHPNIAAVFDAGTTADGRPFFAMELVKGEPLTSYCDSRSLGLRERLELFIPVCQAVQHAHQKAILHRDLKPSNIIVTEVDGKPVPKVIDFGIAKALGATPEAALDASLLYTRAGAILGTLQYMSPEQAGSVSDVDTRSDVYSLGVILYELLTGVTPLAAAPRREAYDETLRRIRTEEAPRPSTVARPETTTIRGTEGSRLRRALRGDLDWITVKALEKDRRRRYETATAFATDLRRYLDREPVSAAAPTWSYQFSKFARRNRVVFISTGVVAVALVTATAVSLKQAAIAKRESHKAEANALQAEQNLALAVENQDRARAAVDAFLNEITEDPRLHEADFIHLRSELLEKALPFYEELSAENTPGGKTTKERATALNRLGLLYHELGQPEKAVASYQRQIAVVEELIRTAAPGVDYRDSQLAGYNNMAASLGALKRTSEALEAQKRSLEIIRNLVRDYPESKEHRNTMITLMVNLAQMLALQDIDRKGGIALMGEALEEAKQLSREYPDNEVVKKQLAYVHSNYAVALHTANDPVAEEHFRIARDLQDRWIRDHPGDQIQRELLATTTFNLGHLLSSRGRYEEALAMLRESAAHSDLLAIQVPSAPEHTASGAKCRTVIGLCLFRLDRSWEAEPELKIAVEVHHRLSQQFPTNPDYPGREAVTLDVLAAIKRRNREWAAARSYYEQSIACHLHSRTLGMAELSDHNFHAERLDSLSQMAIEQGDLELAVTEALKIPETGARGWLESQGAALLVAKVFVADLSLKNQEQAERHAAQAIALLQQAVDRGSPNLPDYGANEPFSFLRDYPAFRNLKEAAPDPEGKSPSRFIFDYQADDPGPRHWKRTGDIWVETKPSGTTTEFRVGERMRHRNLSGTIITNTENKEMQLFVPDKGETGPPQLRMKFPPGKWESLGEIRDVE</sequence>
<dbReference type="SMART" id="SM00028">
    <property type="entry name" value="TPR"/>
    <property type="match status" value="5"/>
</dbReference>
<feature type="domain" description="Protein kinase" evidence="8">
    <location>
        <begin position="52"/>
        <end position="345"/>
    </location>
</feature>
<name>A0ABT3G172_9BACT</name>
<dbReference type="Gene3D" id="1.10.510.10">
    <property type="entry name" value="Transferase(Phosphotransferase) domain 1"/>
    <property type="match status" value="1"/>
</dbReference>
<dbReference type="SMART" id="SM00220">
    <property type="entry name" value="S_TKc"/>
    <property type="match status" value="1"/>
</dbReference>
<dbReference type="PANTHER" id="PTHR43289:SF6">
    <property type="entry name" value="SERINE_THREONINE-PROTEIN KINASE NEKL-3"/>
    <property type="match status" value="1"/>
</dbReference>
<comment type="caution">
    <text evidence="9">The sequence shown here is derived from an EMBL/GenBank/DDBJ whole genome shotgun (WGS) entry which is preliminary data.</text>
</comment>
<evidence type="ECO:0000256" key="4">
    <source>
        <dbReference type="ARBA" id="ARBA00022840"/>
    </source>
</evidence>
<keyword evidence="2 6" id="KW-0547">Nucleotide-binding</keyword>
<keyword evidence="10" id="KW-1185">Reference proteome</keyword>
<feature type="region of interest" description="Disordered" evidence="7">
    <location>
        <begin position="994"/>
        <end position="1024"/>
    </location>
</feature>
<dbReference type="Pfam" id="PF13181">
    <property type="entry name" value="TPR_8"/>
    <property type="match status" value="1"/>
</dbReference>
<dbReference type="SUPFAM" id="SSF48452">
    <property type="entry name" value="TPR-like"/>
    <property type="match status" value="2"/>
</dbReference>
<dbReference type="SUPFAM" id="SSF56112">
    <property type="entry name" value="Protein kinase-like (PK-like)"/>
    <property type="match status" value="1"/>
</dbReference>
<dbReference type="GO" id="GO:0016301">
    <property type="term" value="F:kinase activity"/>
    <property type="evidence" value="ECO:0007669"/>
    <property type="project" value="UniProtKB-KW"/>
</dbReference>
<gene>
    <name evidence="9" type="ORF">OJ996_08315</name>
</gene>
<dbReference type="InterPro" id="IPR000719">
    <property type="entry name" value="Prot_kinase_dom"/>
</dbReference>
<evidence type="ECO:0000256" key="5">
    <source>
        <dbReference type="PROSITE-ProRule" id="PRU00339"/>
    </source>
</evidence>
<dbReference type="CDD" id="cd14014">
    <property type="entry name" value="STKc_PknB_like"/>
    <property type="match status" value="1"/>
</dbReference>
<dbReference type="PROSITE" id="PS50011">
    <property type="entry name" value="PROTEIN_KINASE_DOM"/>
    <property type="match status" value="1"/>
</dbReference>
<evidence type="ECO:0000256" key="2">
    <source>
        <dbReference type="ARBA" id="ARBA00022741"/>
    </source>
</evidence>
<dbReference type="InterPro" id="IPR008271">
    <property type="entry name" value="Ser/Thr_kinase_AS"/>
</dbReference>
<evidence type="ECO:0000256" key="3">
    <source>
        <dbReference type="ARBA" id="ARBA00022777"/>
    </source>
</evidence>
<keyword evidence="4 6" id="KW-0067">ATP-binding</keyword>
<dbReference type="RefSeq" id="WP_264513078.1">
    <property type="nucleotide sequence ID" value="NZ_JAPDDR010000004.1"/>
</dbReference>
<evidence type="ECO:0000313" key="10">
    <source>
        <dbReference type="Proteomes" id="UP001165653"/>
    </source>
</evidence>
<keyword evidence="1" id="KW-0808">Transferase</keyword>
<dbReference type="EMBL" id="JAPDDR010000004">
    <property type="protein sequence ID" value="MCW1913575.1"/>
    <property type="molecule type" value="Genomic_DNA"/>
</dbReference>
<keyword evidence="5" id="KW-0802">TPR repeat</keyword>
<evidence type="ECO:0000259" key="8">
    <source>
        <dbReference type="PROSITE" id="PS50011"/>
    </source>
</evidence>
<dbReference type="Pfam" id="PF13374">
    <property type="entry name" value="TPR_10"/>
    <property type="match status" value="2"/>
</dbReference>
<keyword evidence="3 9" id="KW-0418">Kinase</keyword>
<proteinExistence type="predicted"/>
<dbReference type="Pfam" id="PF00069">
    <property type="entry name" value="Pkinase"/>
    <property type="match status" value="1"/>
</dbReference>
<evidence type="ECO:0000313" key="9">
    <source>
        <dbReference type="EMBL" id="MCW1913575.1"/>
    </source>
</evidence>
<feature type="repeat" description="TPR" evidence="5">
    <location>
        <begin position="479"/>
        <end position="512"/>
    </location>
</feature>
<accession>A0ABT3G172</accession>
<reference evidence="9" key="1">
    <citation type="submission" date="2022-10" db="EMBL/GenBank/DDBJ databases">
        <title>Luteolibacter sp. GHJ8, whole genome shotgun sequencing project.</title>
        <authorList>
            <person name="Zhao G."/>
            <person name="Shen L."/>
        </authorList>
    </citation>
    <scope>NUCLEOTIDE SEQUENCE</scope>
    <source>
        <strain evidence="9">GHJ8</strain>
    </source>
</reference>
<dbReference type="PROSITE" id="PS50005">
    <property type="entry name" value="TPR"/>
    <property type="match status" value="1"/>
</dbReference>
<dbReference type="Gene3D" id="1.25.40.10">
    <property type="entry name" value="Tetratricopeptide repeat domain"/>
    <property type="match status" value="3"/>
</dbReference>
<organism evidence="9 10">
    <name type="scientific">Luteolibacter rhizosphaerae</name>
    <dbReference type="NCBI Taxonomy" id="2989719"/>
    <lineage>
        <taxon>Bacteria</taxon>
        <taxon>Pseudomonadati</taxon>
        <taxon>Verrucomicrobiota</taxon>
        <taxon>Verrucomicrobiia</taxon>
        <taxon>Verrucomicrobiales</taxon>
        <taxon>Verrucomicrobiaceae</taxon>
        <taxon>Luteolibacter</taxon>
    </lineage>
</organism>
<dbReference type="InterPro" id="IPR011009">
    <property type="entry name" value="Kinase-like_dom_sf"/>
</dbReference>
<evidence type="ECO:0000256" key="6">
    <source>
        <dbReference type="PROSITE-ProRule" id="PRU10141"/>
    </source>
</evidence>
<dbReference type="InterPro" id="IPR011990">
    <property type="entry name" value="TPR-like_helical_dom_sf"/>
</dbReference>
<evidence type="ECO:0000256" key="7">
    <source>
        <dbReference type="SAM" id="MobiDB-lite"/>
    </source>
</evidence>
<dbReference type="InterPro" id="IPR017441">
    <property type="entry name" value="Protein_kinase_ATP_BS"/>
</dbReference>
<dbReference type="PROSITE" id="PS00107">
    <property type="entry name" value="PROTEIN_KINASE_ATP"/>
    <property type="match status" value="1"/>
</dbReference>
<dbReference type="Proteomes" id="UP001165653">
    <property type="component" value="Unassembled WGS sequence"/>
</dbReference>
<dbReference type="Gene3D" id="3.30.200.20">
    <property type="entry name" value="Phosphorylase Kinase, domain 1"/>
    <property type="match status" value="1"/>
</dbReference>
<dbReference type="PANTHER" id="PTHR43289">
    <property type="entry name" value="MITOGEN-ACTIVATED PROTEIN KINASE KINASE KINASE 20-RELATED"/>
    <property type="match status" value="1"/>
</dbReference>
<dbReference type="InterPro" id="IPR019734">
    <property type="entry name" value="TPR_rpt"/>
</dbReference>
<dbReference type="PROSITE" id="PS00108">
    <property type="entry name" value="PROTEIN_KINASE_ST"/>
    <property type="match status" value="1"/>
</dbReference>